<name>A0A2N3Q049_9PROT</name>
<keyword evidence="4" id="KW-0410">Iron transport</keyword>
<keyword evidence="4" id="KW-0406">Ion transport</keyword>
<evidence type="ECO:0000256" key="1">
    <source>
        <dbReference type="ARBA" id="ARBA00004196"/>
    </source>
</evidence>
<evidence type="ECO:0000256" key="3">
    <source>
        <dbReference type="ARBA" id="ARBA00022448"/>
    </source>
</evidence>
<dbReference type="Gene3D" id="3.40.50.1980">
    <property type="entry name" value="Nitrogenase molybdenum iron protein domain"/>
    <property type="match status" value="2"/>
</dbReference>
<dbReference type="PROSITE" id="PS50983">
    <property type="entry name" value="FE_B12_PBP"/>
    <property type="match status" value="1"/>
</dbReference>
<keyword evidence="3" id="KW-0813">Transport</keyword>
<evidence type="ECO:0000256" key="5">
    <source>
        <dbReference type="ARBA" id="ARBA00022729"/>
    </source>
</evidence>
<dbReference type="InterPro" id="IPR051313">
    <property type="entry name" value="Bact_iron-sidero_bind"/>
</dbReference>
<dbReference type="CDD" id="cd01146">
    <property type="entry name" value="FhuD"/>
    <property type="match status" value="1"/>
</dbReference>
<keyword evidence="5" id="KW-0732">Signal</keyword>
<proteinExistence type="inferred from homology"/>
<reference evidence="8" key="1">
    <citation type="submission" date="2017-12" db="EMBL/GenBank/DDBJ databases">
        <title>Draft genome sequence of Telmatospirillum siberiense 26-4b1T, an acidotolerant peatland alphaproteobacterium potentially involved in sulfur cycling.</title>
        <authorList>
            <person name="Hausmann B."/>
            <person name="Pjevac P."/>
            <person name="Schreck K."/>
            <person name="Herbold C.W."/>
            <person name="Daims H."/>
            <person name="Wagner M."/>
            <person name="Pester M."/>
            <person name="Loy A."/>
        </authorList>
    </citation>
    <scope>NUCLEOTIDE SEQUENCE [LARGE SCALE GENOMIC DNA]</scope>
    <source>
        <strain evidence="8">26-4b1</strain>
    </source>
</reference>
<evidence type="ECO:0000256" key="4">
    <source>
        <dbReference type="ARBA" id="ARBA00022496"/>
    </source>
</evidence>
<organism evidence="7 8">
    <name type="scientific">Telmatospirillum siberiense</name>
    <dbReference type="NCBI Taxonomy" id="382514"/>
    <lineage>
        <taxon>Bacteria</taxon>
        <taxon>Pseudomonadati</taxon>
        <taxon>Pseudomonadota</taxon>
        <taxon>Alphaproteobacteria</taxon>
        <taxon>Rhodospirillales</taxon>
        <taxon>Rhodospirillaceae</taxon>
        <taxon>Telmatospirillum</taxon>
    </lineage>
</organism>
<evidence type="ECO:0000259" key="6">
    <source>
        <dbReference type="PROSITE" id="PS50983"/>
    </source>
</evidence>
<keyword evidence="8" id="KW-1185">Reference proteome</keyword>
<comment type="subcellular location">
    <subcellularLocation>
        <location evidence="1">Cell envelope</location>
    </subcellularLocation>
</comment>
<comment type="caution">
    <text evidence="7">The sequence shown here is derived from an EMBL/GenBank/DDBJ whole genome shotgun (WGS) entry which is preliminary data.</text>
</comment>
<comment type="similarity">
    <text evidence="2">Belongs to the bacterial solute-binding protein 8 family.</text>
</comment>
<keyword evidence="4" id="KW-0408">Iron</keyword>
<dbReference type="PANTHER" id="PTHR30532:SF1">
    <property type="entry name" value="IRON(3+)-HYDROXAMATE-BINDING PROTEIN FHUD"/>
    <property type="match status" value="1"/>
</dbReference>
<dbReference type="AlphaFoldDB" id="A0A2N3Q049"/>
<dbReference type="Proteomes" id="UP000233293">
    <property type="component" value="Unassembled WGS sequence"/>
</dbReference>
<evidence type="ECO:0000313" key="7">
    <source>
        <dbReference type="EMBL" id="PKU26037.1"/>
    </source>
</evidence>
<dbReference type="SUPFAM" id="SSF53807">
    <property type="entry name" value="Helical backbone' metal receptor"/>
    <property type="match status" value="1"/>
</dbReference>
<feature type="domain" description="Fe/B12 periplasmic-binding" evidence="6">
    <location>
        <begin position="82"/>
        <end position="341"/>
    </location>
</feature>
<accession>A0A2N3Q049</accession>
<dbReference type="GO" id="GO:1901678">
    <property type="term" value="P:iron coordination entity transport"/>
    <property type="evidence" value="ECO:0007669"/>
    <property type="project" value="UniProtKB-ARBA"/>
</dbReference>
<dbReference type="InterPro" id="IPR002491">
    <property type="entry name" value="ABC_transptr_periplasmic_BD"/>
</dbReference>
<dbReference type="Pfam" id="PF01497">
    <property type="entry name" value="Peripla_BP_2"/>
    <property type="match status" value="1"/>
</dbReference>
<dbReference type="GO" id="GO:0030288">
    <property type="term" value="C:outer membrane-bounded periplasmic space"/>
    <property type="evidence" value="ECO:0007669"/>
    <property type="project" value="TreeGrafter"/>
</dbReference>
<gene>
    <name evidence="7" type="ORF">CWS72_02530</name>
</gene>
<dbReference type="PANTHER" id="PTHR30532">
    <property type="entry name" value="IRON III DICITRATE-BINDING PERIPLASMIC PROTEIN"/>
    <property type="match status" value="1"/>
</dbReference>
<evidence type="ECO:0000256" key="2">
    <source>
        <dbReference type="ARBA" id="ARBA00008814"/>
    </source>
</evidence>
<sequence length="341" mass="36078">MERGGRCSPPCPIGGKAMSMPSLRHHLSLLAAVLCLLAAAIHPLRAETALPGGEGGAQPDGVFPRQLRHPFGETRIPSAPSRIVVLSTGQIDAALTLGVVPVGATRVEGRGLYGAYLADAFASQRAKLDAMADLGGRASPDVEAIAQLHPDLILMNAALLKRDLYERLSRIAPTVVTHGTGVNWQVDFLLLADALGKRGTAEAFLDRFHADARADAVRWRDHPPAVSFLMSLAGRTRVFGVSSFAGGIAQELGLVRPADQRFSETSQDISAELLDRADADWIFFAGRGGAREGVAASPLWPTLNAVRARHAVAVDLDAFYLNAGPTAARHVLDTVASAIGR</sequence>
<evidence type="ECO:0000313" key="8">
    <source>
        <dbReference type="Proteomes" id="UP000233293"/>
    </source>
</evidence>
<dbReference type="EMBL" id="PIUM01000002">
    <property type="protein sequence ID" value="PKU26037.1"/>
    <property type="molecule type" value="Genomic_DNA"/>
</dbReference>
<protein>
    <submittedName>
        <fullName evidence="7">Iron ABC transporter substrate-binding protein</fullName>
    </submittedName>
</protein>